<reference evidence="4 5" key="1">
    <citation type="submission" date="2019-12" db="EMBL/GenBank/DDBJ databases">
        <title>Genome sequenceing of Clostridium bovifaecis.</title>
        <authorList>
            <person name="Yao Y."/>
        </authorList>
    </citation>
    <scope>NUCLEOTIDE SEQUENCE [LARGE SCALE GENOMIC DNA]</scope>
    <source>
        <strain evidence="4 5">BXX</strain>
    </source>
</reference>
<keyword evidence="5" id="KW-1185">Reference proteome</keyword>
<dbReference type="InterPro" id="IPR004992">
    <property type="entry name" value="EutN_CcmL"/>
</dbReference>
<comment type="subcellular location">
    <subcellularLocation>
        <location evidence="1">Carboxysome</location>
    </subcellularLocation>
</comment>
<dbReference type="EMBL" id="CP046522">
    <property type="protein sequence ID" value="QGU94382.1"/>
    <property type="molecule type" value="Genomic_DNA"/>
</dbReference>
<sequence length="84" mass="9170">MVIGRVVNTVISSRKYDSLQGLKLLVIEPYYGDNKEYFIAADVIGAGIGELVLITRGEMTKYALDRNAPVDAIVVGILDKEPTV</sequence>
<dbReference type="GO" id="GO:0031470">
    <property type="term" value="C:carboxysome"/>
    <property type="evidence" value="ECO:0007669"/>
    <property type="project" value="UniProtKB-SubCell"/>
</dbReference>
<evidence type="ECO:0000313" key="5">
    <source>
        <dbReference type="Proteomes" id="UP000422764"/>
    </source>
</evidence>
<keyword evidence="3" id="KW-1283">Bacterial microcompartment</keyword>
<protein>
    <submittedName>
        <fullName evidence="4">Ethanolamine utilization protein EutN</fullName>
    </submittedName>
</protein>
<gene>
    <name evidence="4" type="ORF">GOM49_04025</name>
</gene>
<dbReference type="SUPFAM" id="SSF159133">
    <property type="entry name" value="EutN/CcmL-like"/>
    <property type="match status" value="1"/>
</dbReference>
<proteinExistence type="predicted"/>
<dbReference type="InterPro" id="IPR036677">
    <property type="entry name" value="EutN_CcmL_sf"/>
</dbReference>
<name>A0A6I6EKW9_9CLOT</name>
<dbReference type="AlphaFoldDB" id="A0A6I6EKW9"/>
<organism evidence="4 5">
    <name type="scientific">Clostridium bovifaecis</name>
    <dbReference type="NCBI Taxonomy" id="2184719"/>
    <lineage>
        <taxon>Bacteria</taxon>
        <taxon>Bacillati</taxon>
        <taxon>Bacillota</taxon>
        <taxon>Clostridia</taxon>
        <taxon>Eubacteriales</taxon>
        <taxon>Clostridiaceae</taxon>
        <taxon>Clostridium</taxon>
    </lineage>
</organism>
<dbReference type="Proteomes" id="UP000422764">
    <property type="component" value="Chromosome"/>
</dbReference>
<evidence type="ECO:0000313" key="4">
    <source>
        <dbReference type="EMBL" id="QGU94382.1"/>
    </source>
</evidence>
<evidence type="ECO:0000256" key="3">
    <source>
        <dbReference type="ARBA" id="ARBA00024446"/>
    </source>
</evidence>
<keyword evidence="2" id="KW-1282">Carboxysome</keyword>
<evidence type="ECO:0000256" key="2">
    <source>
        <dbReference type="ARBA" id="ARBA00023669"/>
    </source>
</evidence>
<dbReference type="Gene3D" id="2.40.50.220">
    <property type="entry name" value="EutN/Ccml"/>
    <property type="match status" value="1"/>
</dbReference>
<dbReference type="Pfam" id="PF03319">
    <property type="entry name" value="EutN_CcmL"/>
    <property type="match status" value="1"/>
</dbReference>
<dbReference type="PANTHER" id="PTHR36539">
    <property type="entry name" value="ETHANOLAMINE UTILIZATION PROTEIN EUTN"/>
    <property type="match status" value="1"/>
</dbReference>
<dbReference type="CDD" id="cd01614">
    <property type="entry name" value="EutN_CcmL"/>
    <property type="match status" value="1"/>
</dbReference>
<dbReference type="PROSITE" id="PS51932">
    <property type="entry name" value="BMV"/>
    <property type="match status" value="1"/>
</dbReference>
<accession>A0A6I6EKW9</accession>
<evidence type="ECO:0000256" key="1">
    <source>
        <dbReference type="ARBA" id="ARBA00023587"/>
    </source>
</evidence>